<evidence type="ECO:0000256" key="2">
    <source>
        <dbReference type="SAM" id="Phobius"/>
    </source>
</evidence>
<feature type="region of interest" description="Disordered" evidence="1">
    <location>
        <begin position="552"/>
        <end position="669"/>
    </location>
</feature>
<reference evidence="6" key="2">
    <citation type="submission" date="2016-06" db="UniProtKB">
        <authorList>
            <consortium name="WormBaseParasite"/>
        </authorList>
    </citation>
    <scope>IDENTIFICATION</scope>
</reference>
<evidence type="ECO:0000313" key="6">
    <source>
        <dbReference type="WBParaSite" id="GPLIN_000420100"/>
    </source>
</evidence>
<feature type="domain" description="Phlebovirus glycoprotein G2 fusion" evidence="3">
    <location>
        <begin position="1"/>
        <end position="256"/>
    </location>
</feature>
<name>A0A183BUB5_GLOPA</name>
<evidence type="ECO:0000256" key="1">
    <source>
        <dbReference type="SAM" id="MobiDB-lite"/>
    </source>
</evidence>
<organism evidence="5 6">
    <name type="scientific">Globodera pallida</name>
    <name type="common">Potato cyst nematode worm</name>
    <name type="synonym">Heterodera pallida</name>
    <dbReference type="NCBI Taxonomy" id="36090"/>
    <lineage>
        <taxon>Eukaryota</taxon>
        <taxon>Metazoa</taxon>
        <taxon>Ecdysozoa</taxon>
        <taxon>Nematoda</taxon>
        <taxon>Chromadorea</taxon>
        <taxon>Rhabditida</taxon>
        <taxon>Tylenchina</taxon>
        <taxon>Tylenchomorpha</taxon>
        <taxon>Tylenchoidea</taxon>
        <taxon>Heteroderidae</taxon>
        <taxon>Heteroderinae</taxon>
        <taxon>Globodera</taxon>
    </lineage>
</organism>
<protein>
    <submittedName>
        <fullName evidence="6">Phlebovirus_G2 domain-containing protein</fullName>
    </submittedName>
</protein>
<dbReference type="Proteomes" id="UP000050741">
    <property type="component" value="Unassembled WGS sequence"/>
</dbReference>
<dbReference type="InterPro" id="IPR009878">
    <property type="entry name" value="Phlebovirus_G2_fusion"/>
</dbReference>
<feature type="compositionally biased region" description="Basic and acidic residues" evidence="1">
    <location>
        <begin position="684"/>
        <end position="694"/>
    </location>
</feature>
<keyword evidence="2" id="KW-0472">Membrane</keyword>
<keyword evidence="2" id="KW-0812">Transmembrane</keyword>
<feature type="region of interest" description="Disordered" evidence="1">
    <location>
        <begin position="473"/>
        <end position="493"/>
    </location>
</feature>
<feature type="compositionally biased region" description="Basic and acidic residues" evidence="1">
    <location>
        <begin position="748"/>
        <end position="849"/>
    </location>
</feature>
<dbReference type="Pfam" id="PF07245">
    <property type="entry name" value="Phlebovirus_G2"/>
    <property type="match status" value="1"/>
</dbReference>
<accession>A0A183BUB5</accession>
<keyword evidence="5" id="KW-1185">Reference proteome</keyword>
<evidence type="ECO:0000259" key="3">
    <source>
        <dbReference type="Pfam" id="PF07245"/>
    </source>
</evidence>
<feature type="compositionally biased region" description="Basic residues" evidence="1">
    <location>
        <begin position="571"/>
        <end position="592"/>
    </location>
</feature>
<feature type="compositionally biased region" description="Polar residues" evidence="1">
    <location>
        <begin position="852"/>
        <end position="869"/>
    </location>
</feature>
<feature type="compositionally biased region" description="Basic and acidic residues" evidence="1">
    <location>
        <begin position="593"/>
        <end position="617"/>
    </location>
</feature>
<feature type="domain" description="Phlebovirus glycoprotein G2 C-terminal" evidence="4">
    <location>
        <begin position="272"/>
        <end position="401"/>
    </location>
</feature>
<dbReference type="WBParaSite" id="GPLIN_000420100">
    <property type="protein sequence ID" value="GPLIN_000420100"/>
    <property type="gene ID" value="GPLIN_000420100"/>
</dbReference>
<feature type="transmembrane region" description="Helical" evidence="2">
    <location>
        <begin position="402"/>
        <end position="422"/>
    </location>
</feature>
<evidence type="ECO:0000313" key="5">
    <source>
        <dbReference type="Proteomes" id="UP000050741"/>
    </source>
</evidence>
<feature type="compositionally biased region" description="Basic and acidic residues" evidence="1">
    <location>
        <begin position="553"/>
        <end position="570"/>
    </location>
</feature>
<evidence type="ECO:0000259" key="4">
    <source>
        <dbReference type="Pfam" id="PF19019"/>
    </source>
</evidence>
<sequence>MECVTRSEGWYRSYVVDSKSNFRCPRAKNSSCFGNTCGAVKPEDKLWELKDVNDWPGHSHCLDSLGSWGKGCALWPSNGCLFYRTYARTTSQAIFEKIGCPTWRLKIVTKMKLEMNSDTVMNHETEAVLYPGMHFHWHNITLTPLAISLPPAPILSSKFITLEDAVALVEQLGDDLPCSDESSARDFNCTLAPTACSGCSADHETGVIGCSCRDLNLEERIEDPQQRLPLTIGQFHLRNEESRILADTGYSPVQLHVEMKDVEMILQLRDSKCWIEAQNITGCYRCQTGAQFWYQCRTDWGRALAKVECADGTIFAATCSTNQSAQREVLNFDQSRINTKCSVDCPAGITDFVLEGELYYVPIKHRSNFRHRQSERLDTAEGNWFDLNFDPWALTRLFFNPWSLLVFAVVLVVGVVALALFLRFNPPFAMFRMVAGALAAQGQNSPDIVHVPTEPDLEGPTREIPLVAGAKMNDPRSASRKVPTSEDVPLPPFAASPEAMIIRQMSRQMTEMAAEMARMKREKERALEREAREKELEDGRLASELWHQVIEMGRQEEEEKEKPKEEERKRSEKRVKRSKSRDRHSEKKKPRTASREPPREKRLAAGDEGWTKAESERRLKKRTDRRRRKDEREAEEMRAFLEEKKKKEGEASALSTTTDGSAGEAPALTEAAKRILQHFAKGAARDIAEKRPEEIPPSGKPAVGRGHRRQPSDLKEIIEKCANEEWRPDGLVTLDPRGREPSLGLGQEETRKREAERKLKKLEERRQEEAKKLEERKTEEAKKLEERRKEEAKKLEERKKEEAKKLDERRKEEAKKPEERKREEEKKREEQRTREEEKKKKESEAKRGDPNALSSKSGGSQAESAATTMTERRELLSRAATSARTPTEDLLIKMTLEAMGHAARMERLVIEYLRRGGGSVADSDVRQHKPDL</sequence>
<keyword evidence="2" id="KW-1133">Transmembrane helix</keyword>
<reference evidence="5" key="1">
    <citation type="submission" date="2014-05" db="EMBL/GenBank/DDBJ databases">
        <title>The genome and life-stage specific transcriptomes of Globodera pallida elucidate key aspects of plant parasitism by a cyst nematode.</title>
        <authorList>
            <person name="Cotton J.A."/>
            <person name="Lilley C.J."/>
            <person name="Jones L.M."/>
            <person name="Kikuchi T."/>
            <person name="Reid A.J."/>
            <person name="Thorpe P."/>
            <person name="Tsai I.J."/>
            <person name="Beasley H."/>
            <person name="Blok V."/>
            <person name="Cock P.J.A."/>
            <person name="Van den Akker S.E."/>
            <person name="Holroyd N."/>
            <person name="Hunt M."/>
            <person name="Mantelin S."/>
            <person name="Naghra H."/>
            <person name="Pain A."/>
            <person name="Palomares-Rius J.E."/>
            <person name="Zarowiecki M."/>
            <person name="Berriman M."/>
            <person name="Jones J.T."/>
            <person name="Urwin P.E."/>
        </authorList>
    </citation>
    <scope>NUCLEOTIDE SEQUENCE [LARGE SCALE GENOMIC DNA]</scope>
    <source>
        <strain evidence="5">Lindley</strain>
    </source>
</reference>
<dbReference type="Pfam" id="PF19019">
    <property type="entry name" value="Phlebo_G2_C"/>
    <property type="match status" value="1"/>
</dbReference>
<feature type="region of interest" description="Disordered" evidence="1">
    <location>
        <begin position="519"/>
        <end position="540"/>
    </location>
</feature>
<feature type="compositionally biased region" description="Basic and acidic residues" evidence="1">
    <location>
        <begin position="710"/>
        <end position="728"/>
    </location>
</feature>
<dbReference type="AlphaFoldDB" id="A0A183BUB5"/>
<feature type="region of interest" description="Disordered" evidence="1">
    <location>
        <begin position="684"/>
        <end position="887"/>
    </location>
</feature>
<feature type="compositionally biased region" description="Basic and acidic residues" evidence="1">
    <location>
        <begin position="630"/>
        <end position="650"/>
    </location>
</feature>
<feature type="compositionally biased region" description="Basic residues" evidence="1">
    <location>
        <begin position="618"/>
        <end position="629"/>
    </location>
</feature>
<dbReference type="InterPro" id="IPR043603">
    <property type="entry name" value="Phlebo_G2_C"/>
</dbReference>
<proteinExistence type="predicted"/>
<dbReference type="Gene3D" id="2.60.40.3770">
    <property type="match status" value="1"/>
</dbReference>